<organism evidence="2 3">
    <name type="scientific">Paracidovorax anthurii</name>
    <dbReference type="NCBI Taxonomy" id="78229"/>
    <lineage>
        <taxon>Bacteria</taxon>
        <taxon>Pseudomonadati</taxon>
        <taxon>Pseudomonadota</taxon>
        <taxon>Betaproteobacteria</taxon>
        <taxon>Burkholderiales</taxon>
        <taxon>Comamonadaceae</taxon>
        <taxon>Paracidovorax</taxon>
    </lineage>
</organism>
<gene>
    <name evidence="2" type="ORF">AX018_104231</name>
</gene>
<keyword evidence="2" id="KW-0969">Cilium</keyword>
<dbReference type="AlphaFoldDB" id="A0A328YSM5"/>
<evidence type="ECO:0000313" key="3">
    <source>
        <dbReference type="Proteomes" id="UP000248856"/>
    </source>
</evidence>
<dbReference type="Gene3D" id="1.10.287.1700">
    <property type="match status" value="1"/>
</dbReference>
<dbReference type="Proteomes" id="UP000248856">
    <property type="component" value="Unassembled WGS sequence"/>
</dbReference>
<feature type="coiled-coil region" evidence="1">
    <location>
        <begin position="78"/>
        <end position="105"/>
    </location>
</feature>
<evidence type="ECO:0000256" key="1">
    <source>
        <dbReference type="SAM" id="Coils"/>
    </source>
</evidence>
<dbReference type="EMBL" id="QLTA01000042">
    <property type="protein sequence ID" value="RAR76849.1"/>
    <property type="molecule type" value="Genomic_DNA"/>
</dbReference>
<dbReference type="OrthoDB" id="8596394at2"/>
<name>A0A328YSM5_9BURK</name>
<comment type="caution">
    <text evidence="2">The sequence shown here is derived from an EMBL/GenBank/DDBJ whole genome shotgun (WGS) entry which is preliminary data.</text>
</comment>
<keyword evidence="3" id="KW-1185">Reference proteome</keyword>
<protein>
    <submittedName>
        <fullName evidence="2">Flagellar export protein FliJ</fullName>
    </submittedName>
</protein>
<keyword evidence="2" id="KW-0282">Flagellum</keyword>
<proteinExistence type="predicted"/>
<keyword evidence="2" id="KW-0966">Cell projection</keyword>
<accession>A0A328YSM5</accession>
<sequence>MTHPPEPLRSLERLVDVREREVDRLTADMADKRALRDRFLRSIERMEHLAHSSGASGGTLLAQALNRGAYKQAMLHLAHTHRQDLGRHEADLAQAQQQLTQAVRRKEVLGQVLEQRQQVQALAAQALQQKRDDELASQVWWRGQA</sequence>
<dbReference type="InterPro" id="IPR053716">
    <property type="entry name" value="Flag_assembly_chemotaxis_eff"/>
</dbReference>
<reference evidence="2 3" key="1">
    <citation type="submission" date="2018-06" db="EMBL/GenBank/DDBJ databases">
        <title>Genomic Encyclopedia of Archaeal and Bacterial Type Strains, Phase II (KMG-II): from individual species to whole genera.</title>
        <authorList>
            <person name="Goeker M."/>
        </authorList>
    </citation>
    <scope>NUCLEOTIDE SEQUENCE [LARGE SCALE GENOMIC DNA]</scope>
    <source>
        <strain evidence="2 3">CFPB 3232</strain>
    </source>
</reference>
<keyword evidence="1" id="KW-0175">Coiled coil</keyword>
<dbReference type="RefSeq" id="WP_111880050.1">
    <property type="nucleotide sequence ID" value="NZ_CBCSGC010000044.1"/>
</dbReference>
<evidence type="ECO:0000313" key="2">
    <source>
        <dbReference type="EMBL" id="RAR76849.1"/>
    </source>
</evidence>